<dbReference type="EMBL" id="RCZO01000006">
    <property type="protein sequence ID" value="TPG08306.1"/>
    <property type="molecule type" value="Genomic_DNA"/>
</dbReference>
<sequence>MSPLPAEVRIFDALQLQPMTVEQLATRLSLHRGTVRKRVLDMRLERRVRAIHAMPSKNGRPWVVYSINQFCQTQKDRS</sequence>
<protein>
    <recommendedName>
        <fullName evidence="3">HTH domain-containing protein</fullName>
    </recommendedName>
</protein>
<keyword evidence="2" id="KW-1185">Reference proteome</keyword>
<dbReference type="SUPFAM" id="SSF46785">
    <property type="entry name" value="Winged helix' DNA-binding domain"/>
    <property type="match status" value="1"/>
</dbReference>
<dbReference type="Proteomes" id="UP000319486">
    <property type="component" value="Unassembled WGS sequence"/>
</dbReference>
<accession>A0A502C998</accession>
<dbReference type="RefSeq" id="WP_140652852.1">
    <property type="nucleotide sequence ID" value="NZ_RCZO01000006.1"/>
</dbReference>
<dbReference type="InterPro" id="IPR036390">
    <property type="entry name" value="WH_DNA-bd_sf"/>
</dbReference>
<dbReference type="Gene3D" id="1.10.10.10">
    <property type="entry name" value="Winged helix-like DNA-binding domain superfamily/Winged helix DNA-binding domain"/>
    <property type="match status" value="1"/>
</dbReference>
<evidence type="ECO:0000313" key="1">
    <source>
        <dbReference type="EMBL" id="TPG08306.1"/>
    </source>
</evidence>
<organism evidence="1 2">
    <name type="scientific">Rhodanobacter glycinis</name>
    <dbReference type="NCBI Taxonomy" id="582702"/>
    <lineage>
        <taxon>Bacteria</taxon>
        <taxon>Pseudomonadati</taxon>
        <taxon>Pseudomonadota</taxon>
        <taxon>Gammaproteobacteria</taxon>
        <taxon>Lysobacterales</taxon>
        <taxon>Rhodanobacteraceae</taxon>
        <taxon>Rhodanobacter</taxon>
    </lineage>
</organism>
<proteinExistence type="predicted"/>
<reference evidence="1 2" key="1">
    <citation type="journal article" date="2019" name="Environ. Microbiol.">
        <title>Species interactions and distinct microbial communities in high Arctic permafrost affected cryosols are associated with the CH4 and CO2 gas fluxes.</title>
        <authorList>
            <person name="Altshuler I."/>
            <person name="Hamel J."/>
            <person name="Turney S."/>
            <person name="Magnuson E."/>
            <person name="Levesque R."/>
            <person name="Greer C."/>
            <person name="Whyte L.G."/>
        </authorList>
    </citation>
    <scope>NUCLEOTIDE SEQUENCE [LARGE SCALE GENOMIC DNA]</scope>
    <source>
        <strain evidence="1 2">S13Y</strain>
    </source>
</reference>
<dbReference type="AlphaFoldDB" id="A0A502C998"/>
<gene>
    <name evidence="1" type="ORF">EAH88_11780</name>
</gene>
<dbReference type="InterPro" id="IPR036388">
    <property type="entry name" value="WH-like_DNA-bd_sf"/>
</dbReference>
<evidence type="ECO:0000313" key="2">
    <source>
        <dbReference type="Proteomes" id="UP000319486"/>
    </source>
</evidence>
<evidence type="ECO:0008006" key="3">
    <source>
        <dbReference type="Google" id="ProtNLM"/>
    </source>
</evidence>
<name>A0A502C998_9GAMM</name>
<comment type="caution">
    <text evidence="1">The sequence shown here is derived from an EMBL/GenBank/DDBJ whole genome shotgun (WGS) entry which is preliminary data.</text>
</comment>